<reference evidence="1" key="1">
    <citation type="journal article" date="2014" name="Front. Microbiol.">
        <title>High frequency of phylogenetically diverse reductive dehalogenase-homologous genes in deep subseafloor sedimentary metagenomes.</title>
        <authorList>
            <person name="Kawai M."/>
            <person name="Futagami T."/>
            <person name="Toyoda A."/>
            <person name="Takaki Y."/>
            <person name="Nishi S."/>
            <person name="Hori S."/>
            <person name="Arai W."/>
            <person name="Tsubouchi T."/>
            <person name="Morono Y."/>
            <person name="Uchiyama I."/>
            <person name="Ito T."/>
            <person name="Fujiyama A."/>
            <person name="Inagaki F."/>
            <person name="Takami H."/>
        </authorList>
    </citation>
    <scope>NUCLEOTIDE SEQUENCE</scope>
    <source>
        <strain evidence="1">Expedition CK06-06</strain>
    </source>
</reference>
<gene>
    <name evidence="1" type="ORF">S01H4_04367</name>
</gene>
<organism evidence="1">
    <name type="scientific">marine sediment metagenome</name>
    <dbReference type="NCBI Taxonomy" id="412755"/>
    <lineage>
        <taxon>unclassified sequences</taxon>
        <taxon>metagenomes</taxon>
        <taxon>ecological metagenomes</taxon>
    </lineage>
</organism>
<accession>X1AUN9</accession>
<sequence length="60" mass="7157">MDRNNKGQFVKGNRYRWSSTHQPHLSTECGETIKSFDKTEYINGFWVNVEHIHNFIDTEL</sequence>
<dbReference type="AlphaFoldDB" id="X1AUN9"/>
<protein>
    <submittedName>
        <fullName evidence="1">Uncharacterized protein</fullName>
    </submittedName>
</protein>
<evidence type="ECO:0000313" key="1">
    <source>
        <dbReference type="EMBL" id="GAG63556.1"/>
    </source>
</evidence>
<proteinExistence type="predicted"/>
<name>X1AUN9_9ZZZZ</name>
<dbReference type="EMBL" id="BART01001162">
    <property type="protein sequence ID" value="GAG63556.1"/>
    <property type="molecule type" value="Genomic_DNA"/>
</dbReference>
<comment type="caution">
    <text evidence="1">The sequence shown here is derived from an EMBL/GenBank/DDBJ whole genome shotgun (WGS) entry which is preliminary data.</text>
</comment>